<protein>
    <submittedName>
        <fullName evidence="8">Multidrug transporter</fullName>
    </submittedName>
</protein>
<dbReference type="AlphaFoldDB" id="A0A087EBE1"/>
<evidence type="ECO:0000256" key="3">
    <source>
        <dbReference type="ARBA" id="ARBA00022475"/>
    </source>
</evidence>
<keyword evidence="2" id="KW-0813">Transport</keyword>
<dbReference type="SUPFAM" id="SSF103473">
    <property type="entry name" value="MFS general substrate transporter"/>
    <property type="match status" value="1"/>
</dbReference>
<accession>A0A087EBE1</accession>
<feature type="transmembrane region" description="Helical" evidence="7">
    <location>
        <begin position="172"/>
        <end position="191"/>
    </location>
</feature>
<evidence type="ECO:0000256" key="7">
    <source>
        <dbReference type="SAM" id="Phobius"/>
    </source>
</evidence>
<evidence type="ECO:0000256" key="5">
    <source>
        <dbReference type="ARBA" id="ARBA00022989"/>
    </source>
</evidence>
<gene>
    <name evidence="8" type="ORF">BISU_1620</name>
</gene>
<dbReference type="Gene3D" id="1.20.1250.20">
    <property type="entry name" value="MFS general substrate transporter like domains"/>
    <property type="match status" value="1"/>
</dbReference>
<comment type="caution">
    <text evidence="8">The sequence shown here is derived from an EMBL/GenBank/DDBJ whole genome shotgun (WGS) entry which is preliminary data.</text>
</comment>
<dbReference type="EMBL" id="JGZR01000002">
    <property type="protein sequence ID" value="KFJ05092.1"/>
    <property type="molecule type" value="Genomic_DNA"/>
</dbReference>
<proteinExistence type="predicted"/>
<keyword evidence="4 7" id="KW-0812">Transmembrane</keyword>
<keyword evidence="6 7" id="KW-0472">Membrane</keyword>
<sequence>MLLVPALPRSRARLSPWQIALYACGLALVVLALQNATSMHSPWQPAALALAGLALLAGFALAQRADGGLALLPLSLFQIRRFSLSTICVILVSIAVNSTFLAVMYYLERMHGDSPFIGALRTVTMAGTTVLLARFVGTVMHQWKTAPMMAGAFLIAMLGTLTLAYVMNPSAAVVWITLGYLVVGIGASFFFSPLAYSSTSNVASGLQGAASGAFNTARIIGSALGNALISAAISWKLAASGLISNPALNGSLAIGDASVAEQYASVLRFSMIVPLAALAVALVAALFFSWSAPRESTSTEK</sequence>
<evidence type="ECO:0000256" key="4">
    <source>
        <dbReference type="ARBA" id="ARBA00022692"/>
    </source>
</evidence>
<keyword evidence="9" id="KW-1185">Reference proteome</keyword>
<name>A0A087EBE1_9BIFI</name>
<keyword evidence="5 7" id="KW-1133">Transmembrane helix</keyword>
<dbReference type="PANTHER" id="PTHR42718:SF46">
    <property type="entry name" value="BLR6921 PROTEIN"/>
    <property type="match status" value="1"/>
</dbReference>
<dbReference type="STRING" id="77635.BISU_1620"/>
<evidence type="ECO:0000313" key="8">
    <source>
        <dbReference type="EMBL" id="KFJ05092.1"/>
    </source>
</evidence>
<dbReference type="GO" id="GO:0005886">
    <property type="term" value="C:plasma membrane"/>
    <property type="evidence" value="ECO:0007669"/>
    <property type="project" value="UniProtKB-SubCell"/>
</dbReference>
<dbReference type="eggNOG" id="COG0477">
    <property type="taxonomic scope" value="Bacteria"/>
</dbReference>
<feature type="transmembrane region" description="Helical" evidence="7">
    <location>
        <begin position="119"/>
        <end position="136"/>
    </location>
</feature>
<keyword evidence="3" id="KW-1003">Cell membrane</keyword>
<feature type="transmembrane region" description="Helical" evidence="7">
    <location>
        <begin position="272"/>
        <end position="292"/>
    </location>
</feature>
<comment type="subcellular location">
    <subcellularLocation>
        <location evidence="1">Cell membrane</location>
        <topology evidence="1">Multi-pass membrane protein</topology>
    </subcellularLocation>
</comment>
<evidence type="ECO:0000313" key="9">
    <source>
        <dbReference type="Proteomes" id="UP000029055"/>
    </source>
</evidence>
<feature type="transmembrane region" description="Helical" evidence="7">
    <location>
        <begin position="19"/>
        <end position="37"/>
    </location>
</feature>
<feature type="transmembrane region" description="Helical" evidence="7">
    <location>
        <begin position="82"/>
        <end position="107"/>
    </location>
</feature>
<feature type="transmembrane region" description="Helical" evidence="7">
    <location>
        <begin position="148"/>
        <end position="166"/>
    </location>
</feature>
<dbReference type="InterPro" id="IPR036259">
    <property type="entry name" value="MFS_trans_sf"/>
</dbReference>
<evidence type="ECO:0000256" key="6">
    <source>
        <dbReference type="ARBA" id="ARBA00023136"/>
    </source>
</evidence>
<evidence type="ECO:0000256" key="1">
    <source>
        <dbReference type="ARBA" id="ARBA00004651"/>
    </source>
</evidence>
<feature type="transmembrane region" description="Helical" evidence="7">
    <location>
        <begin position="43"/>
        <end position="62"/>
    </location>
</feature>
<dbReference type="PANTHER" id="PTHR42718">
    <property type="entry name" value="MAJOR FACILITATOR SUPERFAMILY MULTIDRUG TRANSPORTER MFSC"/>
    <property type="match status" value="1"/>
</dbReference>
<organism evidence="8 9">
    <name type="scientific">Bifidobacterium subtile</name>
    <dbReference type="NCBI Taxonomy" id="77635"/>
    <lineage>
        <taxon>Bacteria</taxon>
        <taxon>Bacillati</taxon>
        <taxon>Actinomycetota</taxon>
        <taxon>Actinomycetes</taxon>
        <taxon>Bifidobacteriales</taxon>
        <taxon>Bifidobacteriaceae</taxon>
        <taxon>Bifidobacterium</taxon>
    </lineage>
</organism>
<evidence type="ECO:0000256" key="2">
    <source>
        <dbReference type="ARBA" id="ARBA00022448"/>
    </source>
</evidence>
<dbReference type="Proteomes" id="UP000029055">
    <property type="component" value="Unassembled WGS sequence"/>
</dbReference>
<reference evidence="8 9" key="1">
    <citation type="submission" date="2014-03" db="EMBL/GenBank/DDBJ databases">
        <title>Genomics of Bifidobacteria.</title>
        <authorList>
            <person name="Ventura M."/>
            <person name="Milani C."/>
            <person name="Lugli G.A."/>
        </authorList>
    </citation>
    <scope>NUCLEOTIDE SEQUENCE [LARGE SCALE GENOMIC DNA]</scope>
    <source>
        <strain evidence="8 9">LMG 11597</strain>
    </source>
</reference>